<dbReference type="InterPro" id="IPR036390">
    <property type="entry name" value="WH_DNA-bd_sf"/>
</dbReference>
<evidence type="ECO:0000256" key="2">
    <source>
        <dbReference type="ARBA" id="ARBA00023163"/>
    </source>
</evidence>
<dbReference type="PROSITE" id="PS52050">
    <property type="entry name" value="WYL"/>
    <property type="match status" value="1"/>
</dbReference>
<dbReference type="SUPFAM" id="SSF46785">
    <property type="entry name" value="Winged helix' DNA-binding domain"/>
    <property type="match status" value="1"/>
</dbReference>
<dbReference type="Pfam" id="PF13280">
    <property type="entry name" value="WYL"/>
    <property type="match status" value="1"/>
</dbReference>
<dbReference type="GO" id="GO:0003700">
    <property type="term" value="F:DNA-binding transcription factor activity"/>
    <property type="evidence" value="ECO:0007669"/>
    <property type="project" value="InterPro"/>
</dbReference>
<dbReference type="Pfam" id="PF08279">
    <property type="entry name" value="HTH_11"/>
    <property type="match status" value="1"/>
</dbReference>
<dbReference type="AlphaFoldDB" id="A0A4U3MEG5"/>
<reference evidence="4 5" key="1">
    <citation type="submission" date="2019-04" db="EMBL/GenBank/DDBJ databases">
        <title>Herbidospora sp. NEAU-GS14.nov., a novel actinomycete isolated from soil.</title>
        <authorList>
            <person name="Han L."/>
        </authorList>
    </citation>
    <scope>NUCLEOTIDE SEQUENCE [LARGE SCALE GENOMIC DNA]</scope>
    <source>
        <strain evidence="4 5">NEAU-GS14</strain>
    </source>
</reference>
<evidence type="ECO:0000313" key="5">
    <source>
        <dbReference type="Proteomes" id="UP000308705"/>
    </source>
</evidence>
<protein>
    <submittedName>
        <fullName evidence="4">WYL domain-containing protein</fullName>
    </submittedName>
</protein>
<proteinExistence type="predicted"/>
<organism evidence="4 5">
    <name type="scientific">Herbidospora galbida</name>
    <dbReference type="NCBI Taxonomy" id="2575442"/>
    <lineage>
        <taxon>Bacteria</taxon>
        <taxon>Bacillati</taxon>
        <taxon>Actinomycetota</taxon>
        <taxon>Actinomycetes</taxon>
        <taxon>Streptosporangiales</taxon>
        <taxon>Streptosporangiaceae</taxon>
        <taxon>Herbidospora</taxon>
    </lineage>
</organism>
<dbReference type="Gene3D" id="1.10.10.10">
    <property type="entry name" value="Winged helix-like DNA-binding domain superfamily/Winged helix DNA-binding domain"/>
    <property type="match status" value="1"/>
</dbReference>
<sequence length="173" mass="19571">MAAELGGKYQDLSLTARNVGVMDRRRALVEELRSNGQLSAKDLADRLGVSKRTVIRDIARLQGEGVPIRLDPAGYTIDGAEEVKRAIDRALTGRRVLRIDYLNSKSEVSTRDLEPSIMLGGRGGFWYLVAWCRLREDVRVFRVDRITRAEVLDERYPEPDKQRLSEMTSALPL</sequence>
<dbReference type="SMART" id="SM00420">
    <property type="entry name" value="HTH_DEOR"/>
    <property type="match status" value="1"/>
</dbReference>
<evidence type="ECO:0000256" key="1">
    <source>
        <dbReference type="ARBA" id="ARBA00023015"/>
    </source>
</evidence>
<accession>A0A4U3MEG5</accession>
<dbReference type="Proteomes" id="UP000308705">
    <property type="component" value="Unassembled WGS sequence"/>
</dbReference>
<gene>
    <name evidence="4" type="ORF">FDA94_18645</name>
</gene>
<dbReference type="OrthoDB" id="3171994at2"/>
<dbReference type="InterPro" id="IPR036388">
    <property type="entry name" value="WH-like_DNA-bd_sf"/>
</dbReference>
<dbReference type="InterPro" id="IPR051534">
    <property type="entry name" value="CBASS_pafABC_assoc_protein"/>
</dbReference>
<dbReference type="EMBL" id="SZQA01000017">
    <property type="protein sequence ID" value="TKK87140.1"/>
    <property type="molecule type" value="Genomic_DNA"/>
</dbReference>
<dbReference type="InterPro" id="IPR013196">
    <property type="entry name" value="HTH_11"/>
</dbReference>
<dbReference type="PROSITE" id="PS51000">
    <property type="entry name" value="HTH_DEOR_2"/>
    <property type="match status" value="1"/>
</dbReference>
<evidence type="ECO:0000313" key="4">
    <source>
        <dbReference type="EMBL" id="TKK87140.1"/>
    </source>
</evidence>
<name>A0A4U3MEG5_9ACTN</name>
<evidence type="ECO:0000259" key="3">
    <source>
        <dbReference type="PROSITE" id="PS51000"/>
    </source>
</evidence>
<keyword evidence="2" id="KW-0804">Transcription</keyword>
<dbReference type="PANTHER" id="PTHR34580:SF1">
    <property type="entry name" value="PROTEIN PAFC"/>
    <property type="match status" value="1"/>
</dbReference>
<dbReference type="PANTHER" id="PTHR34580">
    <property type="match status" value="1"/>
</dbReference>
<feature type="domain" description="HTH deoR-type" evidence="3">
    <location>
        <begin position="21"/>
        <end position="76"/>
    </location>
</feature>
<comment type="caution">
    <text evidence="4">The sequence shown here is derived from an EMBL/GenBank/DDBJ whole genome shotgun (WGS) entry which is preliminary data.</text>
</comment>
<keyword evidence="5" id="KW-1185">Reference proteome</keyword>
<dbReference type="InterPro" id="IPR001034">
    <property type="entry name" value="DeoR_HTH"/>
</dbReference>
<dbReference type="InterPro" id="IPR026881">
    <property type="entry name" value="WYL_dom"/>
</dbReference>
<keyword evidence="1" id="KW-0805">Transcription regulation</keyword>